<accession>A0ABQ5UWY8</accession>
<dbReference type="NCBIfam" id="TIGR01563">
    <property type="entry name" value="gp16_SPP1"/>
    <property type="match status" value="1"/>
</dbReference>
<name>A0ABQ5UWY8_9PROT</name>
<reference evidence="1" key="1">
    <citation type="journal article" date="2014" name="Int. J. Syst. Evol. Microbiol.">
        <title>Complete genome of a new Firmicutes species belonging to the dominant human colonic microbiota ('Ruminococcus bicirculans') reveals two chromosomes and a selective capacity to utilize plant glucans.</title>
        <authorList>
            <consortium name="NISC Comparative Sequencing Program"/>
            <person name="Wegmann U."/>
            <person name="Louis P."/>
            <person name="Goesmann A."/>
            <person name="Henrissat B."/>
            <person name="Duncan S.H."/>
            <person name="Flint H.J."/>
        </authorList>
    </citation>
    <scope>NUCLEOTIDE SEQUENCE</scope>
    <source>
        <strain evidence="1">NBRC 108216</strain>
    </source>
</reference>
<comment type="caution">
    <text evidence="1">The sequence shown here is derived from an EMBL/GenBank/DDBJ whole genome shotgun (WGS) entry which is preliminary data.</text>
</comment>
<evidence type="ECO:0008006" key="3">
    <source>
        <dbReference type="Google" id="ProtNLM"/>
    </source>
</evidence>
<dbReference type="RefSeq" id="WP_284369503.1">
    <property type="nucleotide sequence ID" value="NZ_BSNJ01000001.1"/>
</dbReference>
<keyword evidence="2" id="KW-1185">Reference proteome</keyword>
<dbReference type="InterPro" id="IPR038666">
    <property type="entry name" value="SSP1_head-tail_sf"/>
</dbReference>
<dbReference type="Gene3D" id="2.40.10.270">
    <property type="entry name" value="Bacteriophage SPP1 head-tail adaptor protein"/>
    <property type="match status" value="1"/>
</dbReference>
<protein>
    <recommendedName>
        <fullName evidence="3">Head-tail adaptor protein</fullName>
    </recommendedName>
</protein>
<evidence type="ECO:0000313" key="1">
    <source>
        <dbReference type="EMBL" id="GLQ19663.1"/>
    </source>
</evidence>
<gene>
    <name evidence="1" type="ORF">GCM10007854_06180</name>
</gene>
<proteinExistence type="predicted"/>
<sequence>MIGQLRHRIGIYAPSRIADDLGGTVTNWTFQRAVWAAVEPRSLSETQTNGRLSVTQTFRVTLRFRSDFPRLARLVWRGRTLRVVAVSDPDTRRERLHLICEEERQ</sequence>
<dbReference type="EMBL" id="BSNJ01000001">
    <property type="protein sequence ID" value="GLQ19663.1"/>
    <property type="molecule type" value="Genomic_DNA"/>
</dbReference>
<dbReference type="InterPro" id="IPR008767">
    <property type="entry name" value="Phage_SPP1_head-tail_adaptor"/>
</dbReference>
<dbReference type="Pfam" id="PF05521">
    <property type="entry name" value="Phage_HCP"/>
    <property type="match status" value="1"/>
</dbReference>
<reference evidence="1" key="2">
    <citation type="submission" date="2023-01" db="EMBL/GenBank/DDBJ databases">
        <title>Draft genome sequence of Algimonas porphyrae strain NBRC 108216.</title>
        <authorList>
            <person name="Sun Q."/>
            <person name="Mori K."/>
        </authorList>
    </citation>
    <scope>NUCLEOTIDE SEQUENCE</scope>
    <source>
        <strain evidence="1">NBRC 108216</strain>
    </source>
</reference>
<organism evidence="1 2">
    <name type="scientific">Algimonas porphyrae</name>
    <dbReference type="NCBI Taxonomy" id="1128113"/>
    <lineage>
        <taxon>Bacteria</taxon>
        <taxon>Pseudomonadati</taxon>
        <taxon>Pseudomonadota</taxon>
        <taxon>Alphaproteobacteria</taxon>
        <taxon>Maricaulales</taxon>
        <taxon>Robiginitomaculaceae</taxon>
        <taxon>Algimonas</taxon>
    </lineage>
</organism>
<evidence type="ECO:0000313" key="2">
    <source>
        <dbReference type="Proteomes" id="UP001161390"/>
    </source>
</evidence>
<dbReference type="Proteomes" id="UP001161390">
    <property type="component" value="Unassembled WGS sequence"/>
</dbReference>